<dbReference type="AlphaFoldDB" id="A0A9W8WRF7"/>
<dbReference type="Proteomes" id="UP001140562">
    <property type="component" value="Unassembled WGS sequence"/>
</dbReference>
<accession>A0A9W8WRF7</accession>
<reference evidence="1" key="1">
    <citation type="submission" date="2022-10" db="EMBL/GenBank/DDBJ databases">
        <title>Tapping the CABI collections for fungal endophytes: first genome assemblies for Collariella, Neodidymelliopsis, Ascochyta clinopodiicola, Didymella pomorum, Didymosphaeria variabile, Neocosmospora piperis and Neocucurbitaria cava.</title>
        <authorList>
            <person name="Hill R."/>
        </authorList>
    </citation>
    <scope>NUCLEOTIDE SEQUENCE</scope>
    <source>
        <strain evidence="1">IMI 360193</strain>
    </source>
</reference>
<protein>
    <submittedName>
        <fullName evidence="1">Uncharacterized protein</fullName>
    </submittedName>
</protein>
<evidence type="ECO:0000313" key="2">
    <source>
        <dbReference type="Proteomes" id="UP001140562"/>
    </source>
</evidence>
<dbReference type="EMBL" id="JAPEUV010000184">
    <property type="protein sequence ID" value="KAJ4330648.1"/>
    <property type="molecule type" value="Genomic_DNA"/>
</dbReference>
<sequence length="188" mass="21926">MRNIQLVLNARHNPEEHEKYLRSFVKTMNAHDEDESGKLALKRLEIRLWSPEMNEPYDRLSTLTRNDLDRNMYILENLIDLPKIDSVEISGIPVWLSQCLKTCIEGGHGSAVSKLCWPMKTVKRTKTRAAYQRSVRLTIEPISDWTEYAEEHGIALPQRYRVFCTNHNFAYARPTFVRRPVAAAREQV</sequence>
<comment type="caution">
    <text evidence="1">The sequence shown here is derived from an EMBL/GenBank/DDBJ whole genome shotgun (WGS) entry which is preliminary data.</text>
</comment>
<organism evidence="1 2">
    <name type="scientific">Didymella glomerata</name>
    <dbReference type="NCBI Taxonomy" id="749621"/>
    <lineage>
        <taxon>Eukaryota</taxon>
        <taxon>Fungi</taxon>
        <taxon>Dikarya</taxon>
        <taxon>Ascomycota</taxon>
        <taxon>Pezizomycotina</taxon>
        <taxon>Dothideomycetes</taxon>
        <taxon>Pleosporomycetidae</taxon>
        <taxon>Pleosporales</taxon>
        <taxon>Pleosporineae</taxon>
        <taxon>Didymellaceae</taxon>
        <taxon>Didymella</taxon>
    </lineage>
</organism>
<evidence type="ECO:0000313" key="1">
    <source>
        <dbReference type="EMBL" id="KAJ4330648.1"/>
    </source>
</evidence>
<name>A0A9W8WRF7_9PLEO</name>
<keyword evidence="2" id="KW-1185">Reference proteome</keyword>
<proteinExistence type="predicted"/>
<gene>
    <name evidence="1" type="ORF">N0V87_009833</name>
</gene>